<evidence type="ECO:0000313" key="2">
    <source>
        <dbReference type="EMBL" id="ETV76630.1"/>
    </source>
</evidence>
<dbReference type="EMBL" id="KI913135">
    <property type="protein sequence ID" value="ETV76630.1"/>
    <property type="molecule type" value="Genomic_DNA"/>
</dbReference>
<feature type="region of interest" description="Disordered" evidence="1">
    <location>
        <begin position="1"/>
        <end position="30"/>
    </location>
</feature>
<feature type="compositionally biased region" description="Low complexity" evidence="1">
    <location>
        <begin position="20"/>
        <end position="30"/>
    </location>
</feature>
<dbReference type="AlphaFoldDB" id="W4GAE5"/>
<name>W4GAE5_APHAT</name>
<evidence type="ECO:0000256" key="1">
    <source>
        <dbReference type="SAM" id="MobiDB-lite"/>
    </source>
</evidence>
<accession>W4GAE5</accession>
<feature type="compositionally biased region" description="Acidic residues" evidence="1">
    <location>
        <begin position="1"/>
        <end position="10"/>
    </location>
</feature>
<dbReference type="GeneID" id="20811118"/>
<organism evidence="2">
    <name type="scientific">Aphanomyces astaci</name>
    <name type="common">Crayfish plague agent</name>
    <dbReference type="NCBI Taxonomy" id="112090"/>
    <lineage>
        <taxon>Eukaryota</taxon>
        <taxon>Sar</taxon>
        <taxon>Stramenopiles</taxon>
        <taxon>Oomycota</taxon>
        <taxon>Saprolegniomycetes</taxon>
        <taxon>Saprolegniales</taxon>
        <taxon>Verrucalvaceae</taxon>
        <taxon>Aphanomyces</taxon>
    </lineage>
</organism>
<gene>
    <name evidence="2" type="ORF">H257_09122</name>
</gene>
<protein>
    <submittedName>
        <fullName evidence="2">Uncharacterized protein</fullName>
    </submittedName>
</protein>
<dbReference type="OrthoDB" id="10467310at2759"/>
<proteinExistence type="predicted"/>
<dbReference type="VEuPathDB" id="FungiDB:H257_09122"/>
<sequence>MQTSNNEDDGIPATMDQAKTESTSTTIVSSSSRVLVLPKPCTDVHVRTGGFQKIEERTWNLTRSSRRQRSSTPSGPNAWHLWYWTLA</sequence>
<dbReference type="RefSeq" id="XP_009833542.1">
    <property type="nucleotide sequence ID" value="XM_009835240.1"/>
</dbReference>
<reference evidence="2" key="1">
    <citation type="submission" date="2013-12" db="EMBL/GenBank/DDBJ databases">
        <title>The Genome Sequence of Aphanomyces astaci APO3.</title>
        <authorList>
            <consortium name="The Broad Institute Genomics Platform"/>
            <person name="Russ C."/>
            <person name="Tyler B."/>
            <person name="van West P."/>
            <person name="Dieguez-Uribeondo J."/>
            <person name="Young S.K."/>
            <person name="Zeng Q."/>
            <person name="Gargeya S."/>
            <person name="Fitzgerald M."/>
            <person name="Abouelleil A."/>
            <person name="Alvarado L."/>
            <person name="Chapman S.B."/>
            <person name="Gainer-Dewar J."/>
            <person name="Goldberg J."/>
            <person name="Griggs A."/>
            <person name="Gujja S."/>
            <person name="Hansen M."/>
            <person name="Howarth C."/>
            <person name="Imamovic A."/>
            <person name="Ireland A."/>
            <person name="Larimer J."/>
            <person name="McCowan C."/>
            <person name="Murphy C."/>
            <person name="Pearson M."/>
            <person name="Poon T.W."/>
            <person name="Priest M."/>
            <person name="Roberts A."/>
            <person name="Saif S."/>
            <person name="Shea T."/>
            <person name="Sykes S."/>
            <person name="Wortman J."/>
            <person name="Nusbaum C."/>
            <person name="Birren B."/>
        </authorList>
    </citation>
    <scope>NUCLEOTIDE SEQUENCE [LARGE SCALE GENOMIC DNA]</scope>
    <source>
        <strain evidence="2">APO3</strain>
    </source>
</reference>